<dbReference type="RefSeq" id="XP_067925941.1">
    <property type="nucleotide sequence ID" value="XM_068062082.1"/>
</dbReference>
<evidence type="ECO:0000256" key="2">
    <source>
        <dbReference type="SAM" id="MobiDB-lite"/>
    </source>
</evidence>
<dbReference type="EMBL" id="MIGC01000755">
    <property type="protein sequence ID" value="PHJ24268.1"/>
    <property type="molecule type" value="Genomic_DNA"/>
</dbReference>
<feature type="compositionally biased region" description="Basic residues" evidence="2">
    <location>
        <begin position="64"/>
        <end position="95"/>
    </location>
</feature>
<proteinExistence type="predicted"/>
<feature type="compositionally biased region" description="Low complexity" evidence="2">
    <location>
        <begin position="37"/>
        <end position="56"/>
    </location>
</feature>
<accession>A0A2C6LA59</accession>
<dbReference type="AlphaFoldDB" id="A0A2C6LA59"/>
<gene>
    <name evidence="3" type="ORF">CSUI_001879</name>
</gene>
<feature type="compositionally biased region" description="Basic and acidic residues" evidence="2">
    <location>
        <begin position="15"/>
        <end position="24"/>
    </location>
</feature>
<dbReference type="PANTHER" id="PTHR34689">
    <property type="entry name" value="NUCLEIC ACID-BINDING PROTEIN"/>
    <property type="match status" value="1"/>
</dbReference>
<dbReference type="GeneID" id="94425293"/>
<keyword evidence="4" id="KW-1185">Reference proteome</keyword>
<dbReference type="PANTHER" id="PTHR34689:SF1">
    <property type="entry name" value="NUCLEIC ACID-BINDING PROTEIN"/>
    <property type="match status" value="1"/>
</dbReference>
<dbReference type="Proteomes" id="UP000221165">
    <property type="component" value="Unassembled WGS sequence"/>
</dbReference>
<name>A0A2C6LA59_9APIC</name>
<keyword evidence="1" id="KW-0175">Coiled coil</keyword>
<evidence type="ECO:0000313" key="3">
    <source>
        <dbReference type="EMBL" id="PHJ24268.1"/>
    </source>
</evidence>
<dbReference type="VEuPathDB" id="ToxoDB:CSUI_001879"/>
<comment type="caution">
    <text evidence="3">The sequence shown here is derived from an EMBL/GenBank/DDBJ whole genome shotgun (WGS) entry which is preliminary data.</text>
</comment>
<reference evidence="3 4" key="1">
    <citation type="journal article" date="2017" name="Int. J. Parasitol.">
        <title>The genome of the protozoan parasite Cystoisospora suis and a reverse vaccinology approach to identify vaccine candidates.</title>
        <authorList>
            <person name="Palmieri N."/>
            <person name="Shrestha A."/>
            <person name="Ruttkowski B."/>
            <person name="Beck T."/>
            <person name="Vogl C."/>
            <person name="Tomley F."/>
            <person name="Blake D.P."/>
            <person name="Joachim A."/>
        </authorList>
    </citation>
    <scope>NUCLEOTIDE SEQUENCE [LARGE SCALE GENOMIC DNA]</scope>
    <source>
        <strain evidence="3 4">Wien I</strain>
    </source>
</reference>
<dbReference type="OrthoDB" id="2538345at2759"/>
<evidence type="ECO:0000313" key="4">
    <source>
        <dbReference type="Proteomes" id="UP000221165"/>
    </source>
</evidence>
<organism evidence="3 4">
    <name type="scientific">Cystoisospora suis</name>
    <dbReference type="NCBI Taxonomy" id="483139"/>
    <lineage>
        <taxon>Eukaryota</taxon>
        <taxon>Sar</taxon>
        <taxon>Alveolata</taxon>
        <taxon>Apicomplexa</taxon>
        <taxon>Conoidasida</taxon>
        <taxon>Coccidia</taxon>
        <taxon>Eucoccidiorida</taxon>
        <taxon>Eimeriorina</taxon>
        <taxon>Sarcocystidae</taxon>
        <taxon>Cystoisospora</taxon>
    </lineage>
</organism>
<sequence length="279" mass="33367">MGKHEETDGSEEEERVERRRDTSSHKKKRKREESSSDGEATSSSSDDSGSSSSESSSSDDERVKKHRKNSKKGKKEKKEKKEKKRKKEKKKKKKRKEEAKAKKAQKKKEKDFYSAGCVTNQYGKYGLLQESDMWQKRAEFSLWLMEVKDKNLEELSGWEERELFRDYMEDYNTATFPSKKYYNLELFEAKQRLKRTNLQETRELTDFNDEARRKREIKTIQEQRRIEETKEQLRSMREDRDKVHDMRHQQLLKSKIETLYRMGANAEAKKLAELLEPDK</sequence>
<feature type="coiled-coil region" evidence="1">
    <location>
        <begin position="190"/>
        <end position="246"/>
    </location>
</feature>
<protein>
    <submittedName>
        <fullName evidence="3">U4 tri-snrnp-associated</fullName>
    </submittedName>
</protein>
<evidence type="ECO:0000256" key="1">
    <source>
        <dbReference type="SAM" id="Coils"/>
    </source>
</evidence>
<feature type="region of interest" description="Disordered" evidence="2">
    <location>
        <begin position="1"/>
        <end position="111"/>
    </location>
</feature>